<keyword evidence="2" id="KW-1185">Reference proteome</keyword>
<name>A0A7X9RS10_9BACT</name>
<dbReference type="RefSeq" id="WP_169656752.1">
    <property type="nucleotide sequence ID" value="NZ_JABANE010000024.1"/>
</dbReference>
<organism evidence="1 2">
    <name type="scientific">Flammeovirga aprica JL-4</name>
    <dbReference type="NCBI Taxonomy" id="694437"/>
    <lineage>
        <taxon>Bacteria</taxon>
        <taxon>Pseudomonadati</taxon>
        <taxon>Bacteroidota</taxon>
        <taxon>Cytophagia</taxon>
        <taxon>Cytophagales</taxon>
        <taxon>Flammeovirgaceae</taxon>
        <taxon>Flammeovirga</taxon>
    </lineage>
</organism>
<evidence type="ECO:0000313" key="2">
    <source>
        <dbReference type="Proteomes" id="UP000576082"/>
    </source>
</evidence>
<dbReference type="AlphaFoldDB" id="A0A7X9RS10"/>
<comment type="caution">
    <text evidence="1">The sequence shown here is derived from an EMBL/GenBank/DDBJ whole genome shotgun (WGS) entry which is preliminary data.</text>
</comment>
<protein>
    <recommendedName>
        <fullName evidence="3">Zf-HC2 domain-containing protein</fullName>
    </recommendedName>
</protein>
<reference evidence="1 2" key="1">
    <citation type="submission" date="2020-04" db="EMBL/GenBank/DDBJ databases">
        <title>Flammeovirga sp. SR4, a novel species isolated from seawater.</title>
        <authorList>
            <person name="Wang X."/>
        </authorList>
    </citation>
    <scope>NUCLEOTIDE SEQUENCE [LARGE SCALE GENOMIC DNA]</scope>
    <source>
        <strain evidence="1 2">ATCC 23126</strain>
    </source>
</reference>
<evidence type="ECO:0000313" key="1">
    <source>
        <dbReference type="EMBL" id="NME68448.1"/>
    </source>
</evidence>
<evidence type="ECO:0008006" key="3">
    <source>
        <dbReference type="Google" id="ProtNLM"/>
    </source>
</evidence>
<sequence>MLISCKKATELIEKKDIFGLTKKEKFSLDIHVFLCSKCKKYERLSEELDHTLMHFFNSKTDEELKLTEEKKEKIKEVIKK</sequence>
<accession>A0A7X9RS10</accession>
<dbReference type="EMBL" id="JABANE010000024">
    <property type="protein sequence ID" value="NME68448.1"/>
    <property type="molecule type" value="Genomic_DNA"/>
</dbReference>
<proteinExistence type="predicted"/>
<gene>
    <name evidence="1" type="ORF">HHU12_10805</name>
</gene>
<dbReference type="Proteomes" id="UP000576082">
    <property type="component" value="Unassembled WGS sequence"/>
</dbReference>